<keyword evidence="2" id="KW-0677">Repeat</keyword>
<evidence type="ECO:0000313" key="6">
    <source>
        <dbReference type="Proteomes" id="UP001595851"/>
    </source>
</evidence>
<dbReference type="InterPro" id="IPR001680">
    <property type="entry name" value="WD40_rpt"/>
</dbReference>
<dbReference type="PROSITE" id="PS00678">
    <property type="entry name" value="WD_REPEATS_1"/>
    <property type="match status" value="2"/>
</dbReference>
<dbReference type="RefSeq" id="WP_379527994.1">
    <property type="nucleotide sequence ID" value="NZ_JBHSBI010000005.1"/>
</dbReference>
<proteinExistence type="predicted"/>
<evidence type="ECO:0000256" key="4">
    <source>
        <dbReference type="SAM" id="MobiDB-lite"/>
    </source>
</evidence>
<gene>
    <name evidence="5" type="ORF">ACFOY2_11710</name>
</gene>
<comment type="caution">
    <text evidence="5">The sequence shown here is derived from an EMBL/GenBank/DDBJ whole genome shotgun (WGS) entry which is preliminary data.</text>
</comment>
<keyword evidence="6" id="KW-1185">Reference proteome</keyword>
<dbReference type="InterPro" id="IPR019775">
    <property type="entry name" value="WD40_repeat_CS"/>
</dbReference>
<protein>
    <submittedName>
        <fullName evidence="5">WD40 repeat domain-containing protein</fullName>
    </submittedName>
</protein>
<dbReference type="SUPFAM" id="SSF50978">
    <property type="entry name" value="WD40 repeat-like"/>
    <property type="match status" value="1"/>
</dbReference>
<dbReference type="PANTHER" id="PTHR22847">
    <property type="entry name" value="WD40 REPEAT PROTEIN"/>
    <property type="match status" value="1"/>
</dbReference>
<dbReference type="PANTHER" id="PTHR22847:SF637">
    <property type="entry name" value="WD REPEAT DOMAIN 5B"/>
    <property type="match status" value="1"/>
</dbReference>
<accession>A0ABV8G447</accession>
<dbReference type="PROSITE" id="PS50294">
    <property type="entry name" value="WD_REPEATS_REGION"/>
    <property type="match status" value="1"/>
</dbReference>
<dbReference type="Pfam" id="PF00400">
    <property type="entry name" value="WD40"/>
    <property type="match status" value="2"/>
</dbReference>
<evidence type="ECO:0000256" key="3">
    <source>
        <dbReference type="PROSITE-ProRule" id="PRU00221"/>
    </source>
</evidence>
<dbReference type="InterPro" id="IPR015943">
    <property type="entry name" value="WD40/YVTN_repeat-like_dom_sf"/>
</dbReference>
<name>A0ABV8G447_9ACTN</name>
<keyword evidence="1 3" id="KW-0853">WD repeat</keyword>
<dbReference type="Proteomes" id="UP001595851">
    <property type="component" value="Unassembled WGS sequence"/>
</dbReference>
<feature type="region of interest" description="Disordered" evidence="4">
    <location>
        <begin position="23"/>
        <end position="58"/>
    </location>
</feature>
<evidence type="ECO:0000256" key="2">
    <source>
        <dbReference type="ARBA" id="ARBA00022737"/>
    </source>
</evidence>
<dbReference type="Gene3D" id="2.130.10.10">
    <property type="entry name" value="YVTN repeat-like/Quinoprotein amine dehydrogenase"/>
    <property type="match status" value="1"/>
</dbReference>
<feature type="repeat" description="WD" evidence="3">
    <location>
        <begin position="99"/>
        <end position="142"/>
    </location>
</feature>
<dbReference type="PROSITE" id="PS50082">
    <property type="entry name" value="WD_REPEATS_2"/>
    <property type="match status" value="1"/>
</dbReference>
<feature type="compositionally biased region" description="Basic residues" evidence="4">
    <location>
        <begin position="39"/>
        <end position="55"/>
    </location>
</feature>
<sequence>MDLGPVARLLAGTHPGVRLCPGPPRRRIPRCRELPPRGGRSRHRRTRRAGGRRPRTNADAQAVALSCLDGRPIVAAAGPGIYVWEISEDEDGDPIYDPLIGHEDQVLAMDVITVAGRPVAVTGSKDRTVRIWDLAEGTPIGGPLRGHQGAVESVVTAVLDGCEVALTAGRDGVVCAWDLSSLPDL</sequence>
<dbReference type="EMBL" id="JBHSBI010000005">
    <property type="protein sequence ID" value="MFC4007894.1"/>
    <property type="molecule type" value="Genomic_DNA"/>
</dbReference>
<organism evidence="5 6">
    <name type="scientific">Nonomuraea purpurea</name>
    <dbReference type="NCBI Taxonomy" id="1849276"/>
    <lineage>
        <taxon>Bacteria</taxon>
        <taxon>Bacillati</taxon>
        <taxon>Actinomycetota</taxon>
        <taxon>Actinomycetes</taxon>
        <taxon>Streptosporangiales</taxon>
        <taxon>Streptosporangiaceae</taxon>
        <taxon>Nonomuraea</taxon>
    </lineage>
</organism>
<evidence type="ECO:0000256" key="1">
    <source>
        <dbReference type="ARBA" id="ARBA00022574"/>
    </source>
</evidence>
<evidence type="ECO:0000313" key="5">
    <source>
        <dbReference type="EMBL" id="MFC4007894.1"/>
    </source>
</evidence>
<dbReference type="SMART" id="SM00320">
    <property type="entry name" value="WD40"/>
    <property type="match status" value="2"/>
</dbReference>
<reference evidence="6" key="1">
    <citation type="journal article" date="2019" name="Int. J. Syst. Evol. Microbiol.">
        <title>The Global Catalogue of Microorganisms (GCM) 10K type strain sequencing project: providing services to taxonomists for standard genome sequencing and annotation.</title>
        <authorList>
            <consortium name="The Broad Institute Genomics Platform"/>
            <consortium name="The Broad Institute Genome Sequencing Center for Infectious Disease"/>
            <person name="Wu L."/>
            <person name="Ma J."/>
        </authorList>
    </citation>
    <scope>NUCLEOTIDE SEQUENCE [LARGE SCALE GENOMIC DNA]</scope>
    <source>
        <strain evidence="6">TBRC 1276</strain>
    </source>
</reference>
<dbReference type="InterPro" id="IPR036322">
    <property type="entry name" value="WD40_repeat_dom_sf"/>
</dbReference>